<organism evidence="2 3">
    <name type="scientific">Planococcus rifietoensis</name>
    <dbReference type="NCBI Taxonomy" id="200991"/>
    <lineage>
        <taxon>Bacteria</taxon>
        <taxon>Bacillati</taxon>
        <taxon>Bacillota</taxon>
        <taxon>Bacilli</taxon>
        <taxon>Bacillales</taxon>
        <taxon>Caryophanaceae</taxon>
        <taxon>Planococcus</taxon>
    </lineage>
</organism>
<feature type="transmembrane region" description="Helical" evidence="1">
    <location>
        <begin position="34"/>
        <end position="52"/>
    </location>
</feature>
<evidence type="ECO:0000313" key="2">
    <source>
        <dbReference type="EMBL" id="ALS75753.1"/>
    </source>
</evidence>
<gene>
    <name evidence="2" type="ORF">AUC31_11335</name>
</gene>
<evidence type="ECO:0008006" key="4">
    <source>
        <dbReference type="Google" id="ProtNLM"/>
    </source>
</evidence>
<proteinExistence type="predicted"/>
<protein>
    <recommendedName>
        <fullName evidence="4">DUF2842 domain-containing protein</fullName>
    </recommendedName>
</protein>
<sequence length="61" mass="7149">MNQLKYLILTIIFALLWVLASAIGINSIVFFPNAIAWTTKFILPWIALYWLIRLVKIQEKN</sequence>
<evidence type="ECO:0000313" key="3">
    <source>
        <dbReference type="Proteomes" id="UP000067683"/>
    </source>
</evidence>
<reference evidence="2" key="1">
    <citation type="submission" date="2016-01" db="EMBL/GenBank/DDBJ databases">
        <title>Complete genome of Planococcus rifietoensis type strain M8.</title>
        <authorList>
            <person name="See-Too W.S."/>
        </authorList>
    </citation>
    <scope>NUCLEOTIDE SEQUENCE [LARGE SCALE GENOMIC DNA]</scope>
    <source>
        <strain evidence="2">M8</strain>
    </source>
</reference>
<dbReference type="AlphaFoldDB" id="A0A0U2N5Z8"/>
<name>A0A0U2N5Z8_9BACL</name>
<keyword evidence="1" id="KW-0472">Membrane</keyword>
<dbReference type="Proteomes" id="UP000067683">
    <property type="component" value="Chromosome"/>
</dbReference>
<dbReference type="KEGG" id="prt:AUC31_11335"/>
<dbReference type="EMBL" id="CP013659">
    <property type="protein sequence ID" value="ALS75753.1"/>
    <property type="molecule type" value="Genomic_DNA"/>
</dbReference>
<accession>A0A0U2N5Z8</accession>
<keyword evidence="3" id="KW-1185">Reference proteome</keyword>
<keyword evidence="1" id="KW-0812">Transmembrane</keyword>
<keyword evidence="1" id="KW-1133">Transmembrane helix</keyword>
<evidence type="ECO:0000256" key="1">
    <source>
        <dbReference type="SAM" id="Phobius"/>
    </source>
</evidence>